<proteinExistence type="predicted"/>
<dbReference type="Pfam" id="PF03432">
    <property type="entry name" value="Relaxase"/>
    <property type="match status" value="1"/>
</dbReference>
<gene>
    <name evidence="2" type="ORF">C7B64_13380</name>
</gene>
<evidence type="ECO:0000313" key="3">
    <source>
        <dbReference type="Proteomes" id="UP000238762"/>
    </source>
</evidence>
<accession>A0A2T1C299</accession>
<dbReference type="InterPro" id="IPR005094">
    <property type="entry name" value="Endonuclease_MobA/VirD2"/>
</dbReference>
<feature type="domain" description="MobA/VirD2-like nuclease" evidence="1">
    <location>
        <begin position="54"/>
        <end position="168"/>
    </location>
</feature>
<organism evidence="2 3">
    <name type="scientific">Merismopedia glauca CCAP 1448/3</name>
    <dbReference type="NCBI Taxonomy" id="1296344"/>
    <lineage>
        <taxon>Bacteria</taxon>
        <taxon>Bacillati</taxon>
        <taxon>Cyanobacteriota</taxon>
        <taxon>Cyanophyceae</taxon>
        <taxon>Synechococcales</taxon>
        <taxon>Merismopediaceae</taxon>
        <taxon>Merismopedia</taxon>
    </lineage>
</organism>
<dbReference type="AlphaFoldDB" id="A0A2T1C299"/>
<reference evidence="2 3" key="2">
    <citation type="submission" date="2018-03" db="EMBL/GenBank/DDBJ databases">
        <title>The ancient ancestry and fast evolution of plastids.</title>
        <authorList>
            <person name="Moore K.R."/>
            <person name="Magnabosco C."/>
            <person name="Momper L."/>
            <person name="Gold D.A."/>
            <person name="Bosak T."/>
            <person name="Fournier G.P."/>
        </authorList>
    </citation>
    <scope>NUCLEOTIDE SEQUENCE [LARGE SCALE GENOMIC DNA]</scope>
    <source>
        <strain evidence="2 3">CCAP 1448/3</strain>
    </source>
</reference>
<evidence type="ECO:0000313" key="2">
    <source>
        <dbReference type="EMBL" id="PSB02372.1"/>
    </source>
</evidence>
<reference evidence="2 3" key="1">
    <citation type="submission" date="2018-02" db="EMBL/GenBank/DDBJ databases">
        <authorList>
            <person name="Cohen D.B."/>
            <person name="Kent A.D."/>
        </authorList>
    </citation>
    <scope>NUCLEOTIDE SEQUENCE [LARGE SCALE GENOMIC DNA]</scope>
    <source>
        <strain evidence="2 3">CCAP 1448/3</strain>
    </source>
</reference>
<sequence>MIANLKKNRSPRRAFKYLLGTSKQARILGGQVFGRHLDRLMGQPIVDRQNSSKVVEELSHLFLSHSYINNYATGSVRHISLGFAHEDGYVSDEIKMTVVTRLMQELGYADTLWVAIDHHRDDPKHERVHNHDHIHIITHSLDLNGSYVKDYFDYHQIEAILRESELELALKPLRELDLNSPDQPVPIVLCHTSVEIEAELIPPVVCHLVAIQDENHHAAPDLSTELEPLNIGSLADDTSFEIA</sequence>
<dbReference type="EMBL" id="PVWJ01000062">
    <property type="protein sequence ID" value="PSB02372.1"/>
    <property type="molecule type" value="Genomic_DNA"/>
</dbReference>
<keyword evidence="3" id="KW-1185">Reference proteome</keyword>
<comment type="caution">
    <text evidence="2">The sequence shown here is derived from an EMBL/GenBank/DDBJ whole genome shotgun (WGS) entry which is preliminary data.</text>
</comment>
<evidence type="ECO:0000259" key="1">
    <source>
        <dbReference type="Pfam" id="PF03432"/>
    </source>
</evidence>
<name>A0A2T1C299_9CYAN</name>
<protein>
    <recommendedName>
        <fullName evidence="1">MobA/VirD2-like nuclease domain-containing protein</fullName>
    </recommendedName>
</protein>
<dbReference type="Proteomes" id="UP000238762">
    <property type="component" value="Unassembled WGS sequence"/>
</dbReference>